<name>A0A8H3KWA9_9GLOM</name>
<comment type="caution">
    <text evidence="2">The sequence shown here is derived from an EMBL/GenBank/DDBJ whole genome shotgun (WGS) entry which is preliminary data.</text>
</comment>
<dbReference type="EMBL" id="BLAL01000013">
    <property type="protein sequence ID" value="GES75120.1"/>
    <property type="molecule type" value="Genomic_DNA"/>
</dbReference>
<accession>A0A8H3KWA9</accession>
<dbReference type="AlphaFoldDB" id="A0A8H3KWA9"/>
<evidence type="ECO:0000313" key="3">
    <source>
        <dbReference type="Proteomes" id="UP000615446"/>
    </source>
</evidence>
<gene>
    <name evidence="2" type="ORF">RCL2_000257800</name>
</gene>
<reference evidence="2" key="1">
    <citation type="submission" date="2019-10" db="EMBL/GenBank/DDBJ databases">
        <title>Conservation and host-specific expression of non-tandemly repeated heterogenous ribosome RNA gene in arbuscular mycorrhizal fungi.</title>
        <authorList>
            <person name="Maeda T."/>
            <person name="Kobayashi Y."/>
            <person name="Nakagawa T."/>
            <person name="Ezawa T."/>
            <person name="Yamaguchi K."/>
            <person name="Bino T."/>
            <person name="Nishimoto Y."/>
            <person name="Shigenobu S."/>
            <person name="Kawaguchi M."/>
        </authorList>
    </citation>
    <scope>NUCLEOTIDE SEQUENCE</scope>
    <source>
        <strain evidence="2">HR1</strain>
    </source>
</reference>
<sequence>METTLTAEKFRKQLQLEVERTFVRNFRNIGSLSQESFFDRVDKRFGKPRKHSASYFRKLGDIAGLDSAIIELVFRSVEDVAINIYREDIIRLGKNTEQLRSWFHEAQRKSHDITSQLTKKETEVKCKERIIQQKDEKISRSRTRGIIFYTVTMNDPAHNISAVTRWFPGITPAGCSSTRFIRIKHQDYVQLCFGSVQARDLIFNNDPGWTYEEDMPFNDRFTKVSKERQQYYIPLRRAEDIELSQAELATFGLTEKEWKEIVDEDKATQKIRKGSELERNNHDAQPRNKKLKTREETNGQEVDDL</sequence>
<evidence type="ECO:0000313" key="2">
    <source>
        <dbReference type="EMBL" id="GES75120.1"/>
    </source>
</evidence>
<organism evidence="2 3">
    <name type="scientific">Rhizophagus clarus</name>
    <dbReference type="NCBI Taxonomy" id="94130"/>
    <lineage>
        <taxon>Eukaryota</taxon>
        <taxon>Fungi</taxon>
        <taxon>Fungi incertae sedis</taxon>
        <taxon>Mucoromycota</taxon>
        <taxon>Glomeromycotina</taxon>
        <taxon>Glomeromycetes</taxon>
        <taxon>Glomerales</taxon>
        <taxon>Glomeraceae</taxon>
        <taxon>Rhizophagus</taxon>
    </lineage>
</organism>
<feature type="compositionally biased region" description="Basic and acidic residues" evidence="1">
    <location>
        <begin position="264"/>
        <end position="286"/>
    </location>
</feature>
<feature type="region of interest" description="Disordered" evidence="1">
    <location>
        <begin position="264"/>
        <end position="305"/>
    </location>
</feature>
<protein>
    <submittedName>
        <fullName evidence="2">Uncharacterized protein</fullName>
    </submittedName>
</protein>
<evidence type="ECO:0000256" key="1">
    <source>
        <dbReference type="SAM" id="MobiDB-lite"/>
    </source>
</evidence>
<proteinExistence type="predicted"/>
<dbReference type="Proteomes" id="UP000615446">
    <property type="component" value="Unassembled WGS sequence"/>
</dbReference>